<name>A0A182XQ04_ANOQN</name>
<accession>A0A182XQ04</accession>
<dbReference type="EnsemblMetazoa" id="AQUA011956-RA">
    <property type="protein sequence ID" value="AQUA011956-PA"/>
    <property type="gene ID" value="AQUA011956"/>
</dbReference>
<reference evidence="1" key="1">
    <citation type="submission" date="2020-05" db="UniProtKB">
        <authorList>
            <consortium name="EnsemblMetazoa"/>
        </authorList>
    </citation>
    <scope>IDENTIFICATION</scope>
    <source>
        <strain evidence="1">SANGQUA</strain>
    </source>
</reference>
<sequence length="188" mass="21756">MNINKLNPKPRLVFDPAARNMGISLNSQLLTGPDAVPQLIDLEKAALESLAIFKKCFTALEFEQMSDVFIRNFIYNSSHLTNQIPCERVSTQPVLKISEGTSNFDKILGQYWEKEKDVFKFILNDLTIPGHSVSKREMLAKTMKIYDPMGLLTNYTIEPKILIQEVWKLKIDWDQNIPPDLNKKWQNW</sequence>
<dbReference type="Proteomes" id="UP000076407">
    <property type="component" value="Unassembled WGS sequence"/>
</dbReference>
<dbReference type="Pfam" id="PF05380">
    <property type="entry name" value="Peptidase_A17"/>
    <property type="match status" value="1"/>
</dbReference>
<dbReference type="VEuPathDB" id="VectorBase:AQUA011956"/>
<keyword evidence="2" id="KW-1185">Reference proteome</keyword>
<proteinExistence type="predicted"/>
<evidence type="ECO:0000313" key="1">
    <source>
        <dbReference type="EnsemblMetazoa" id="AQUA011956-PA"/>
    </source>
</evidence>
<dbReference type="InterPro" id="IPR008042">
    <property type="entry name" value="Retrotrans_Pao"/>
</dbReference>
<dbReference type="AlphaFoldDB" id="A0A182XQ04"/>
<organism evidence="1 2">
    <name type="scientific">Anopheles quadriannulatus</name>
    <name type="common">Mosquito</name>
    <dbReference type="NCBI Taxonomy" id="34691"/>
    <lineage>
        <taxon>Eukaryota</taxon>
        <taxon>Metazoa</taxon>
        <taxon>Ecdysozoa</taxon>
        <taxon>Arthropoda</taxon>
        <taxon>Hexapoda</taxon>
        <taxon>Insecta</taxon>
        <taxon>Pterygota</taxon>
        <taxon>Neoptera</taxon>
        <taxon>Endopterygota</taxon>
        <taxon>Diptera</taxon>
        <taxon>Nematocera</taxon>
        <taxon>Culicoidea</taxon>
        <taxon>Culicidae</taxon>
        <taxon>Anophelinae</taxon>
        <taxon>Anopheles</taxon>
    </lineage>
</organism>
<evidence type="ECO:0000313" key="2">
    <source>
        <dbReference type="Proteomes" id="UP000076407"/>
    </source>
</evidence>
<dbReference type="PANTHER" id="PTHR47331">
    <property type="entry name" value="PHD-TYPE DOMAIN-CONTAINING PROTEIN"/>
    <property type="match status" value="1"/>
</dbReference>
<dbReference type="STRING" id="34691.A0A182XQ04"/>
<protein>
    <submittedName>
        <fullName evidence="1">Uncharacterized protein</fullName>
    </submittedName>
</protein>
<dbReference type="PANTHER" id="PTHR47331:SF1">
    <property type="entry name" value="GAG-LIKE PROTEIN"/>
    <property type="match status" value="1"/>
</dbReference>